<evidence type="ECO:0000256" key="1">
    <source>
        <dbReference type="SAM" id="Phobius"/>
    </source>
</evidence>
<evidence type="ECO:0000313" key="3">
    <source>
        <dbReference type="Proteomes" id="UP000015105"/>
    </source>
</evidence>
<organism evidence="2 3">
    <name type="scientific">Aegilops tauschii subsp. strangulata</name>
    <name type="common">Goatgrass</name>
    <dbReference type="NCBI Taxonomy" id="200361"/>
    <lineage>
        <taxon>Eukaryota</taxon>
        <taxon>Viridiplantae</taxon>
        <taxon>Streptophyta</taxon>
        <taxon>Embryophyta</taxon>
        <taxon>Tracheophyta</taxon>
        <taxon>Spermatophyta</taxon>
        <taxon>Magnoliopsida</taxon>
        <taxon>Liliopsida</taxon>
        <taxon>Poales</taxon>
        <taxon>Poaceae</taxon>
        <taxon>BOP clade</taxon>
        <taxon>Pooideae</taxon>
        <taxon>Triticodae</taxon>
        <taxon>Triticeae</taxon>
        <taxon>Triticinae</taxon>
        <taxon>Aegilops</taxon>
    </lineage>
</organism>
<dbReference type="AlphaFoldDB" id="A0A453J515"/>
<reference evidence="2" key="4">
    <citation type="submission" date="2019-03" db="UniProtKB">
        <authorList>
            <consortium name="EnsemblPlants"/>
        </authorList>
    </citation>
    <scope>IDENTIFICATION</scope>
</reference>
<protein>
    <submittedName>
        <fullName evidence="2">Uncharacterized protein</fullName>
    </submittedName>
</protein>
<reference evidence="3" key="2">
    <citation type="journal article" date="2017" name="Nat. Plants">
        <title>The Aegilops tauschii genome reveals multiple impacts of transposons.</title>
        <authorList>
            <person name="Zhao G."/>
            <person name="Zou C."/>
            <person name="Li K."/>
            <person name="Wang K."/>
            <person name="Li T."/>
            <person name="Gao L."/>
            <person name="Zhang X."/>
            <person name="Wang H."/>
            <person name="Yang Z."/>
            <person name="Liu X."/>
            <person name="Jiang W."/>
            <person name="Mao L."/>
            <person name="Kong X."/>
            <person name="Jiao Y."/>
            <person name="Jia J."/>
        </authorList>
    </citation>
    <scope>NUCLEOTIDE SEQUENCE [LARGE SCALE GENOMIC DNA]</scope>
    <source>
        <strain evidence="3">cv. AL8/78</strain>
    </source>
</reference>
<reference evidence="3" key="1">
    <citation type="journal article" date="2014" name="Science">
        <title>Ancient hybridizations among the ancestral genomes of bread wheat.</title>
        <authorList>
            <consortium name="International Wheat Genome Sequencing Consortium,"/>
            <person name="Marcussen T."/>
            <person name="Sandve S.R."/>
            <person name="Heier L."/>
            <person name="Spannagl M."/>
            <person name="Pfeifer M."/>
            <person name="Jakobsen K.S."/>
            <person name="Wulff B.B."/>
            <person name="Steuernagel B."/>
            <person name="Mayer K.F."/>
            <person name="Olsen O.A."/>
        </authorList>
    </citation>
    <scope>NUCLEOTIDE SEQUENCE [LARGE SCALE GENOMIC DNA]</scope>
    <source>
        <strain evidence="3">cv. AL8/78</strain>
    </source>
</reference>
<accession>A0A453J515</accession>
<keyword evidence="1" id="KW-0472">Membrane</keyword>
<name>A0A453J515_AEGTS</name>
<proteinExistence type="predicted"/>
<reference evidence="2" key="3">
    <citation type="journal article" date="2017" name="Nature">
        <title>Genome sequence of the progenitor of the wheat D genome Aegilops tauschii.</title>
        <authorList>
            <person name="Luo M.C."/>
            <person name="Gu Y.Q."/>
            <person name="Puiu D."/>
            <person name="Wang H."/>
            <person name="Twardziok S.O."/>
            <person name="Deal K.R."/>
            <person name="Huo N."/>
            <person name="Zhu T."/>
            <person name="Wang L."/>
            <person name="Wang Y."/>
            <person name="McGuire P.E."/>
            <person name="Liu S."/>
            <person name="Long H."/>
            <person name="Ramasamy R.K."/>
            <person name="Rodriguez J.C."/>
            <person name="Van S.L."/>
            <person name="Yuan L."/>
            <person name="Wang Z."/>
            <person name="Xia Z."/>
            <person name="Xiao L."/>
            <person name="Anderson O.D."/>
            <person name="Ouyang S."/>
            <person name="Liang Y."/>
            <person name="Zimin A.V."/>
            <person name="Pertea G."/>
            <person name="Qi P."/>
            <person name="Bennetzen J.L."/>
            <person name="Dai X."/>
            <person name="Dawson M.W."/>
            <person name="Muller H.G."/>
            <person name="Kugler K."/>
            <person name="Rivarola-Duarte L."/>
            <person name="Spannagl M."/>
            <person name="Mayer K.F.X."/>
            <person name="Lu F.H."/>
            <person name="Bevan M.W."/>
            <person name="Leroy P."/>
            <person name="Li P."/>
            <person name="You F.M."/>
            <person name="Sun Q."/>
            <person name="Liu Z."/>
            <person name="Lyons E."/>
            <person name="Wicker T."/>
            <person name="Salzberg S.L."/>
            <person name="Devos K.M."/>
            <person name="Dvorak J."/>
        </authorList>
    </citation>
    <scope>NUCLEOTIDE SEQUENCE [LARGE SCALE GENOMIC DNA]</scope>
    <source>
        <strain evidence="2">cv. AL8/78</strain>
    </source>
</reference>
<dbReference type="EnsemblPlants" id="AET4Gv20794200.9">
    <property type="protein sequence ID" value="AET4Gv20794200.9"/>
    <property type="gene ID" value="AET4Gv20794200"/>
</dbReference>
<evidence type="ECO:0000313" key="2">
    <source>
        <dbReference type="EnsemblPlants" id="AET4Gv20794200.9"/>
    </source>
</evidence>
<keyword evidence="1" id="KW-1133">Transmembrane helix</keyword>
<dbReference type="EnsemblPlants" id="AET4Gv20794200.4">
    <property type="protein sequence ID" value="AET4Gv20794200.4"/>
    <property type="gene ID" value="AET4Gv20794200"/>
</dbReference>
<dbReference type="Gramene" id="AET4Gv20794200.4">
    <property type="protein sequence ID" value="AET4Gv20794200.4"/>
    <property type="gene ID" value="AET4Gv20794200"/>
</dbReference>
<sequence>MQKNKVGCVLAPFCYLMHLSFFLPCHDVIRSIFLLGIVISIAFLFFLLIYS</sequence>
<feature type="transmembrane region" description="Helical" evidence="1">
    <location>
        <begin position="32"/>
        <end position="50"/>
    </location>
</feature>
<dbReference type="Proteomes" id="UP000015105">
    <property type="component" value="Chromosome 4D"/>
</dbReference>
<keyword evidence="3" id="KW-1185">Reference proteome</keyword>
<reference evidence="2" key="5">
    <citation type="journal article" date="2021" name="G3 (Bethesda)">
        <title>Aegilops tauschii genome assembly Aet v5.0 features greater sequence contiguity and improved annotation.</title>
        <authorList>
            <person name="Wang L."/>
            <person name="Zhu T."/>
            <person name="Rodriguez J.C."/>
            <person name="Deal K.R."/>
            <person name="Dubcovsky J."/>
            <person name="McGuire P.E."/>
            <person name="Lux T."/>
            <person name="Spannagl M."/>
            <person name="Mayer K.F.X."/>
            <person name="Baldrich P."/>
            <person name="Meyers B.C."/>
            <person name="Huo N."/>
            <person name="Gu Y.Q."/>
            <person name="Zhou H."/>
            <person name="Devos K.M."/>
            <person name="Bennetzen J.L."/>
            <person name="Unver T."/>
            <person name="Budak H."/>
            <person name="Gulick P.J."/>
            <person name="Galiba G."/>
            <person name="Kalapos B."/>
            <person name="Nelson D.R."/>
            <person name="Li P."/>
            <person name="You F.M."/>
            <person name="Luo M.C."/>
            <person name="Dvorak J."/>
        </authorList>
    </citation>
    <scope>NUCLEOTIDE SEQUENCE [LARGE SCALE GENOMIC DNA]</scope>
    <source>
        <strain evidence="2">cv. AL8/78</strain>
    </source>
</reference>
<keyword evidence="1" id="KW-0812">Transmembrane</keyword>
<dbReference type="Gramene" id="AET4Gv20794200.9">
    <property type="protein sequence ID" value="AET4Gv20794200.9"/>
    <property type="gene ID" value="AET4Gv20794200"/>
</dbReference>